<accession>A0A1Y1Z2R9</accession>
<organism evidence="1 2">
    <name type="scientific">Clohesyomyces aquaticus</name>
    <dbReference type="NCBI Taxonomy" id="1231657"/>
    <lineage>
        <taxon>Eukaryota</taxon>
        <taxon>Fungi</taxon>
        <taxon>Dikarya</taxon>
        <taxon>Ascomycota</taxon>
        <taxon>Pezizomycotina</taxon>
        <taxon>Dothideomycetes</taxon>
        <taxon>Pleosporomycetidae</taxon>
        <taxon>Pleosporales</taxon>
        <taxon>Lindgomycetaceae</taxon>
        <taxon>Clohesyomyces</taxon>
    </lineage>
</organism>
<name>A0A1Y1Z2R9_9PLEO</name>
<dbReference type="EMBL" id="MCFA01000134">
    <property type="protein sequence ID" value="ORY04578.1"/>
    <property type="molecule type" value="Genomic_DNA"/>
</dbReference>
<dbReference type="InterPro" id="IPR038883">
    <property type="entry name" value="AN11006-like"/>
</dbReference>
<evidence type="ECO:0000313" key="2">
    <source>
        <dbReference type="Proteomes" id="UP000193144"/>
    </source>
</evidence>
<gene>
    <name evidence="1" type="ORF">BCR34DRAFT_633984</name>
</gene>
<reference evidence="1 2" key="1">
    <citation type="submission" date="2016-07" db="EMBL/GenBank/DDBJ databases">
        <title>Pervasive Adenine N6-methylation of Active Genes in Fungi.</title>
        <authorList>
            <consortium name="DOE Joint Genome Institute"/>
            <person name="Mondo S.J."/>
            <person name="Dannebaum R.O."/>
            <person name="Kuo R.C."/>
            <person name="Labutti K."/>
            <person name="Haridas S."/>
            <person name="Kuo A."/>
            <person name="Salamov A."/>
            <person name="Ahrendt S.R."/>
            <person name="Lipzen A."/>
            <person name="Sullivan W."/>
            <person name="Andreopoulos W.B."/>
            <person name="Clum A."/>
            <person name="Lindquist E."/>
            <person name="Daum C."/>
            <person name="Ramamoorthy G.K."/>
            <person name="Gryganskyi A."/>
            <person name="Culley D."/>
            <person name="Magnuson J.K."/>
            <person name="James T.Y."/>
            <person name="O'Malley M.A."/>
            <person name="Stajich J.E."/>
            <person name="Spatafora J.W."/>
            <person name="Visel A."/>
            <person name="Grigoriev I.V."/>
        </authorList>
    </citation>
    <scope>NUCLEOTIDE SEQUENCE [LARGE SCALE GENOMIC DNA]</scope>
    <source>
        <strain evidence="1 2">CBS 115471</strain>
    </source>
</reference>
<protein>
    <submittedName>
        <fullName evidence="1">Uncharacterized protein</fullName>
    </submittedName>
</protein>
<comment type="caution">
    <text evidence="1">The sequence shown here is derived from an EMBL/GenBank/DDBJ whole genome shotgun (WGS) entry which is preliminary data.</text>
</comment>
<sequence>MSQVRLKQHATSCGGLTFLNLPQYARLSVYANAGLGGNSIDLNLGKMHLREISETTIAWQRGAIPHLMLICPIRSRIFSAGYDWWSTDEEDCGCTATLVSLLLVSKQVKKEVEAFVYERNSFIVCRGNPHGLERLGRISIDGLGALTSLTIRLDGRSCVDRKRRSLYSICPYPIEMRSQQGRVLLEAWEAVVKRLARFVTPRRLTLSLILGTTDMDSVKAILEPLRELPLLKHCAISVQRSNGMEVLPEASSVAKRLDSSGLSRLVRKTLSRVTQTTSHHGSTFRYLDLPPELRFRILEYTELVSTEDIDWNPVRSKRVPDHISCGCEEEFGFEAIKHVGGCVCRELIYDSIKFGNERCCRECRPSMEPGLCFCLFRTFNFSTSCVCSTRLHPLLLVSQRVRQDAIPIYYSRNRFVILPYGSPPLSQIKWDPVGWRYRYMFPEGHRSELSIFISSIPPYALQHIRWLEWVLPAFPSNYLQEDTIAWRDYLDTLQVMSLAMNLTSLTLSITMSEYDVHGIGEYAIPVGTMESFERVITPVHQLHGLKDCFIYLRGDFYPAGRVFHEGRLERFVMGSGYDSSRRGKPAERFTEYRRAYNKRVEWH</sequence>
<keyword evidence="2" id="KW-1185">Reference proteome</keyword>
<dbReference type="PANTHER" id="PTHR42085">
    <property type="entry name" value="F-BOX DOMAIN-CONTAINING PROTEIN"/>
    <property type="match status" value="1"/>
</dbReference>
<dbReference type="AlphaFoldDB" id="A0A1Y1Z2R9"/>
<dbReference type="Proteomes" id="UP000193144">
    <property type="component" value="Unassembled WGS sequence"/>
</dbReference>
<evidence type="ECO:0000313" key="1">
    <source>
        <dbReference type="EMBL" id="ORY04578.1"/>
    </source>
</evidence>
<dbReference type="PANTHER" id="PTHR42085:SF2">
    <property type="entry name" value="F-BOX DOMAIN-CONTAINING PROTEIN"/>
    <property type="match status" value="1"/>
</dbReference>
<proteinExistence type="predicted"/>
<dbReference type="OrthoDB" id="2099276at2759"/>